<evidence type="ECO:0000256" key="1">
    <source>
        <dbReference type="SAM" id="SignalP"/>
    </source>
</evidence>
<feature type="chain" id="PRO_5045544136" evidence="1">
    <location>
        <begin position="27"/>
        <end position="271"/>
    </location>
</feature>
<dbReference type="PROSITE" id="PS51257">
    <property type="entry name" value="PROKAR_LIPOPROTEIN"/>
    <property type="match status" value="1"/>
</dbReference>
<dbReference type="InterPro" id="IPR015943">
    <property type="entry name" value="WD40/YVTN_repeat-like_dom_sf"/>
</dbReference>
<evidence type="ECO:0000313" key="3">
    <source>
        <dbReference type="Proteomes" id="UP001218231"/>
    </source>
</evidence>
<name>A0ABY7TWY2_9SPHN</name>
<dbReference type="SUPFAM" id="SSF50969">
    <property type="entry name" value="YVTN repeat-like/Quinoprotein amine dehydrogenase"/>
    <property type="match status" value="1"/>
</dbReference>
<dbReference type="Proteomes" id="UP001218231">
    <property type="component" value="Chromosome"/>
</dbReference>
<organism evidence="2 3">
    <name type="scientific">Novosphingobium humi</name>
    <dbReference type="NCBI Taxonomy" id="2282397"/>
    <lineage>
        <taxon>Bacteria</taxon>
        <taxon>Pseudomonadati</taxon>
        <taxon>Pseudomonadota</taxon>
        <taxon>Alphaproteobacteria</taxon>
        <taxon>Sphingomonadales</taxon>
        <taxon>Sphingomonadaceae</taxon>
        <taxon>Novosphingobium</taxon>
    </lineage>
</organism>
<dbReference type="RefSeq" id="WP_273617516.1">
    <property type="nucleotide sequence ID" value="NZ_CP117417.1"/>
</dbReference>
<evidence type="ECO:0000313" key="2">
    <source>
        <dbReference type="EMBL" id="WCT77127.1"/>
    </source>
</evidence>
<sequence>MKKRALALLLAVLAPLGLASCGAAEAQSARAPKTPMAAAQVLRRLPHDPHAYTEGLFIHGGQLFESTGMEGRSSLRRVDLATGRVLEKTDLPRPLFGEGIAPWRDQILMLTWRDGLGFRFTRAGFKPIGRFTYLGEGWGMTARPDGAELIMSDGSNTLRFLDPATFRTRRMLSVTADGIGVDMLNELEWVNGEILANVWMTSRIARIDPVTGRVKGWIDLAALAREAGATGPDQVANGIAWDAVGKHLYVTGKEWPVMFEIAPPAPARRPN</sequence>
<gene>
    <name evidence="2" type="ORF">PQ457_14565</name>
</gene>
<proteinExistence type="predicted"/>
<protein>
    <submittedName>
        <fullName evidence="2">Glutaminyl-peptide cyclotransferase</fullName>
    </submittedName>
</protein>
<keyword evidence="1" id="KW-0732">Signal</keyword>
<reference evidence="2 3" key="1">
    <citation type="submission" date="2023-02" db="EMBL/GenBank/DDBJ databases">
        <title>Genome sequence of Novosphingobium humi KACC 19094.</title>
        <authorList>
            <person name="Kim S."/>
            <person name="Heo J."/>
            <person name="Kwon S.-W."/>
        </authorList>
    </citation>
    <scope>NUCLEOTIDE SEQUENCE [LARGE SCALE GENOMIC DNA]</scope>
    <source>
        <strain evidence="2 3">KACC 19094</strain>
    </source>
</reference>
<dbReference type="PANTHER" id="PTHR31270:SF1">
    <property type="entry name" value="GLUTAMINYL-PEPTIDE CYCLOTRANSFERASE"/>
    <property type="match status" value="1"/>
</dbReference>
<dbReference type="Gene3D" id="2.130.10.10">
    <property type="entry name" value="YVTN repeat-like/Quinoprotein amine dehydrogenase"/>
    <property type="match status" value="1"/>
</dbReference>
<dbReference type="PANTHER" id="PTHR31270">
    <property type="entry name" value="GLUTAMINYL-PEPTIDE CYCLOTRANSFERASE"/>
    <property type="match status" value="1"/>
</dbReference>
<dbReference type="InterPro" id="IPR011044">
    <property type="entry name" value="Quino_amine_DH_bsu"/>
</dbReference>
<dbReference type="Pfam" id="PF05096">
    <property type="entry name" value="Glu_cyclase_2"/>
    <property type="match status" value="1"/>
</dbReference>
<keyword evidence="3" id="KW-1185">Reference proteome</keyword>
<dbReference type="EMBL" id="CP117417">
    <property type="protein sequence ID" value="WCT77127.1"/>
    <property type="molecule type" value="Genomic_DNA"/>
</dbReference>
<accession>A0ABY7TWY2</accession>
<feature type="signal peptide" evidence="1">
    <location>
        <begin position="1"/>
        <end position="26"/>
    </location>
</feature>
<dbReference type="InterPro" id="IPR007788">
    <property type="entry name" value="QCT"/>
</dbReference>